<reference evidence="3" key="1">
    <citation type="submission" date="2011-07" db="EMBL/GenBank/DDBJ databases">
        <authorList>
            <consortium name="Caenorhabditis brenneri Sequencing and Analysis Consortium"/>
            <person name="Wilson R.K."/>
        </authorList>
    </citation>
    <scope>NUCLEOTIDE SEQUENCE [LARGE SCALE GENOMIC DNA]</scope>
    <source>
        <strain evidence="3">PB2801</strain>
    </source>
</reference>
<dbReference type="AlphaFoldDB" id="G0M9Q6"/>
<dbReference type="HOGENOM" id="CLU_028064_2_0_1"/>
<name>G0M9Q6_CAEBE</name>
<protein>
    <recommendedName>
        <fullName evidence="1">Receptor L-domain domain-containing protein</fullName>
    </recommendedName>
</protein>
<dbReference type="InterPro" id="IPR036941">
    <property type="entry name" value="Rcpt_L-dom_sf"/>
</dbReference>
<evidence type="ECO:0000313" key="3">
    <source>
        <dbReference type="Proteomes" id="UP000008068"/>
    </source>
</evidence>
<dbReference type="PANTHER" id="PTHR21662:SF23">
    <property type="entry name" value="RECEPTOR L-DOMAIN DOMAIN-CONTAINING PROTEIN"/>
    <property type="match status" value="1"/>
</dbReference>
<feature type="domain" description="Receptor L-domain" evidence="1">
    <location>
        <begin position="121"/>
        <end position="210"/>
    </location>
</feature>
<feature type="domain" description="Receptor L-domain" evidence="1">
    <location>
        <begin position="248"/>
        <end position="342"/>
    </location>
</feature>
<dbReference type="Proteomes" id="UP000008068">
    <property type="component" value="Unassembled WGS sequence"/>
</dbReference>
<dbReference type="InterPro" id="IPR000494">
    <property type="entry name" value="Rcpt_L-dom"/>
</dbReference>
<proteinExistence type="predicted"/>
<dbReference type="eggNOG" id="ENOG502TG8H">
    <property type="taxonomic scope" value="Eukaryota"/>
</dbReference>
<keyword evidence="3" id="KW-1185">Reference proteome</keyword>
<accession>G0M9Q6</accession>
<dbReference type="OrthoDB" id="5860514at2759"/>
<evidence type="ECO:0000259" key="1">
    <source>
        <dbReference type="Pfam" id="PF01030"/>
    </source>
</evidence>
<dbReference type="PANTHER" id="PTHR21662">
    <property type="entry name" value="RECEPTOR PROTEIN-TYROSINE KINASE"/>
    <property type="match status" value="1"/>
</dbReference>
<dbReference type="InterPro" id="IPR053079">
    <property type="entry name" value="SPS2_domain"/>
</dbReference>
<dbReference type="Gene3D" id="3.80.20.20">
    <property type="entry name" value="Receptor L-domain"/>
    <property type="match status" value="2"/>
</dbReference>
<dbReference type="EMBL" id="GL379787">
    <property type="protein sequence ID" value="EGT31139.1"/>
    <property type="molecule type" value="Genomic_DNA"/>
</dbReference>
<evidence type="ECO:0000313" key="2">
    <source>
        <dbReference type="EMBL" id="EGT31139.1"/>
    </source>
</evidence>
<dbReference type="InParanoid" id="G0M9Q6"/>
<dbReference type="OMA" id="TCDFYAY"/>
<organism evidence="3">
    <name type="scientific">Caenorhabditis brenneri</name>
    <name type="common">Nematode worm</name>
    <dbReference type="NCBI Taxonomy" id="135651"/>
    <lineage>
        <taxon>Eukaryota</taxon>
        <taxon>Metazoa</taxon>
        <taxon>Ecdysozoa</taxon>
        <taxon>Nematoda</taxon>
        <taxon>Chromadorea</taxon>
        <taxon>Rhabditida</taxon>
        <taxon>Rhabditina</taxon>
        <taxon>Rhabditomorpha</taxon>
        <taxon>Rhabditoidea</taxon>
        <taxon>Rhabditidae</taxon>
        <taxon>Peloderinae</taxon>
        <taxon>Caenorhabditis</taxon>
    </lineage>
</organism>
<gene>
    <name evidence="2" type="ORF">CAEBREN_12396</name>
</gene>
<dbReference type="SUPFAM" id="SSF52058">
    <property type="entry name" value="L domain-like"/>
    <property type="match status" value="3"/>
</dbReference>
<sequence>MYFINTQYASIEFFLALEEVHCEVLNVFSFAFNRNLEVLNFGNLTKITCDFYAYNNSRLDATSFCEKFDGLTIMFVYENYKSCKGCIATSFYSNTLYQFQGCTSIINVMWFSYFYTDYDPPVDMSPLKDILNISGSLAFVNTDLKNLSFFENLENIRSNTYMTYDIDIEQCYNMTRFELPALKTISTTRDHFLINVDRAHEDFCFTTTEMYFFLVNNVKFAKLDANYCVNVTLDSICFFDTMSNLKDNCTEILGDVILGAKEEVYQDKLKNLRNVYGSLTIQGTTLTNLSFLGSLEYVAILGNASTIPLRIESNKNLQNVIMPNLKRVFSKTRYQIMFQDNGNNFLNSSACLNLMANLFDTNVVFDGKECGEK</sequence>
<dbReference type="Pfam" id="PF01030">
    <property type="entry name" value="Recep_L_domain"/>
    <property type="match status" value="2"/>
</dbReference>